<keyword evidence="2" id="KW-0808">Transferase</keyword>
<dbReference type="Proteomes" id="UP000639643">
    <property type="component" value="Unassembled WGS sequence"/>
</dbReference>
<organism evidence="2 3">
    <name type="scientific">Colletotrichum musicola</name>
    <dbReference type="NCBI Taxonomy" id="2175873"/>
    <lineage>
        <taxon>Eukaryota</taxon>
        <taxon>Fungi</taxon>
        <taxon>Dikarya</taxon>
        <taxon>Ascomycota</taxon>
        <taxon>Pezizomycotina</taxon>
        <taxon>Sordariomycetes</taxon>
        <taxon>Hypocreomycetidae</taxon>
        <taxon>Glomerellales</taxon>
        <taxon>Glomerellaceae</taxon>
        <taxon>Colletotrichum</taxon>
        <taxon>Colletotrichum orchidearum species complex</taxon>
    </lineage>
</organism>
<name>A0A8H6NZI6_9PEZI</name>
<dbReference type="Gene3D" id="3.40.50.150">
    <property type="entry name" value="Vaccinia Virus protein VP39"/>
    <property type="match status" value="1"/>
</dbReference>
<keyword evidence="3" id="KW-1185">Reference proteome</keyword>
<dbReference type="SUPFAM" id="SSF53335">
    <property type="entry name" value="S-adenosyl-L-methionine-dependent methyltransferases"/>
    <property type="match status" value="1"/>
</dbReference>
<dbReference type="EMBL" id="WIGM01000001">
    <property type="protein sequence ID" value="KAF6845530.1"/>
    <property type="molecule type" value="Genomic_DNA"/>
</dbReference>
<reference evidence="2" key="1">
    <citation type="journal article" date="2020" name="Phytopathology">
        <title>Genome Sequence Resources of Colletotrichum truncatum, C. plurivorum, C. musicola, and C. sojae: Four Species Pathogenic to Soybean (Glycine max).</title>
        <authorList>
            <person name="Rogerio F."/>
            <person name="Boufleur T.R."/>
            <person name="Ciampi-Guillardi M."/>
            <person name="Sukno S.A."/>
            <person name="Thon M.R."/>
            <person name="Massola Junior N.S."/>
            <person name="Baroncelli R."/>
        </authorList>
    </citation>
    <scope>NUCLEOTIDE SEQUENCE</scope>
    <source>
        <strain evidence="2">LFN0074</strain>
    </source>
</reference>
<sequence>MAHHAGDFEVEVVADEAPDDSHSEIGSSIASSSTSLLSSLLEHRRENGRTYHKYKEGKYQLPNDETELDRLDLVNELCRITLDERLGEAPPCDEGAKVGRVLDVGTGTGIWAINFGDEHPEAEILGIDLSPTQPRDVPPNVKFEIDDIEDEWLFTHPFDYIHSRFMTTSISDWPFNLAPGGWLEIQDPDIYPHSDDGTLKPGNNLTKWADLLMDASKKLGAAYVHPPDLKALLIEAGFEDVRTITHKWPTNSWPKDPKYKEIGIWNHENFLIGLESLSMAPFTRALEWTPEEVRVFLIDVRKDGKDHGIHAYWPMYYTLGRKSLKKEEDAPAASPAPATPAAQA</sequence>
<protein>
    <submittedName>
        <fullName evidence="2">Methyltransferase domain-containing protein</fullName>
    </submittedName>
</protein>
<evidence type="ECO:0000313" key="2">
    <source>
        <dbReference type="EMBL" id="KAF6845530.1"/>
    </source>
</evidence>
<dbReference type="GO" id="GO:0032259">
    <property type="term" value="P:methylation"/>
    <property type="evidence" value="ECO:0007669"/>
    <property type="project" value="UniProtKB-KW"/>
</dbReference>
<dbReference type="AlphaFoldDB" id="A0A8H6NZI6"/>
<dbReference type="CDD" id="cd02440">
    <property type="entry name" value="AdoMet_MTases"/>
    <property type="match status" value="1"/>
</dbReference>
<accession>A0A8H6NZI6</accession>
<evidence type="ECO:0000313" key="3">
    <source>
        <dbReference type="Proteomes" id="UP000639643"/>
    </source>
</evidence>
<dbReference type="PANTHER" id="PTHR43591">
    <property type="entry name" value="METHYLTRANSFERASE"/>
    <property type="match status" value="1"/>
</dbReference>
<comment type="caution">
    <text evidence="2">The sequence shown here is derived from an EMBL/GenBank/DDBJ whole genome shotgun (WGS) entry which is preliminary data.</text>
</comment>
<dbReference type="OrthoDB" id="2013972at2759"/>
<dbReference type="InterPro" id="IPR029063">
    <property type="entry name" value="SAM-dependent_MTases_sf"/>
</dbReference>
<proteinExistence type="inferred from homology"/>
<evidence type="ECO:0000256" key="1">
    <source>
        <dbReference type="ARBA" id="ARBA00038158"/>
    </source>
</evidence>
<dbReference type="PANTHER" id="PTHR43591:SF31">
    <property type="entry name" value="LAEA-LIKE, PUTATIVE (AFU_ORTHOLOGUE AFUA_8G01930)-RELATED"/>
    <property type="match status" value="1"/>
</dbReference>
<comment type="similarity">
    <text evidence="1">Belongs to the methyltransferase superfamily. LaeA methyltransferase family.</text>
</comment>
<dbReference type="Pfam" id="PF13489">
    <property type="entry name" value="Methyltransf_23"/>
    <property type="match status" value="1"/>
</dbReference>
<keyword evidence="2" id="KW-0489">Methyltransferase</keyword>
<gene>
    <name evidence="2" type="ORF">CMUS01_00105</name>
</gene>
<dbReference type="GO" id="GO:0008168">
    <property type="term" value="F:methyltransferase activity"/>
    <property type="evidence" value="ECO:0007669"/>
    <property type="project" value="UniProtKB-KW"/>
</dbReference>